<organism evidence="1">
    <name type="scientific">Ralstonia solanacearum</name>
    <name type="common">Pseudomonas solanacearum</name>
    <dbReference type="NCBI Taxonomy" id="305"/>
    <lineage>
        <taxon>Bacteria</taxon>
        <taxon>Pseudomonadati</taxon>
        <taxon>Pseudomonadota</taxon>
        <taxon>Betaproteobacteria</taxon>
        <taxon>Burkholderiales</taxon>
        <taxon>Burkholderiaceae</taxon>
        <taxon>Ralstonia</taxon>
        <taxon>Ralstonia solanacearum species complex</taxon>
    </lineage>
</organism>
<dbReference type="EMBL" id="LN899825">
    <property type="protein sequence ID" value="CUV37340.1"/>
    <property type="molecule type" value="Genomic_DNA"/>
</dbReference>
<dbReference type="AlphaFoldDB" id="A0A0S4VRZ8"/>
<evidence type="ECO:0000313" key="1">
    <source>
        <dbReference type="EMBL" id="CUV37340.1"/>
    </source>
</evidence>
<sequence>MPQTIKRDDLRYLKDLLHMGLVSDFYRYLQKQGYGYAGWGGGVAREDSIAGISAIDYLTGSALMGMGGQACWNISPEKSAAIKQGMAEAYLDSLEKIADENKRLTGQDEVNRDIRAKEVWNFHEKVFNSNGLGIENWTLDSVFKTIQQTQGDDALVLLCHKLSLIHI</sequence>
<reference evidence="1" key="1">
    <citation type="submission" date="2015-10" db="EMBL/GenBank/DDBJ databases">
        <authorList>
            <person name="Gilbert D.G."/>
        </authorList>
    </citation>
    <scope>NUCLEOTIDE SEQUENCE</scope>
    <source>
        <strain evidence="1">Phyl III-seqv23</strain>
    </source>
</reference>
<proteinExistence type="predicted"/>
<protein>
    <submittedName>
        <fullName evidence="1">Uncharacterized protein</fullName>
    </submittedName>
</protein>
<name>A0A0S4VRZ8_RALSL</name>
<accession>A0A0S4VRZ8</accession>
<gene>
    <name evidence="1" type="ORF">TD1301_v1_3230004</name>
</gene>